<protein>
    <recommendedName>
        <fullName evidence="5">DNA 3'-5' helicase II</fullName>
    </recommendedName>
</protein>
<feature type="region of interest" description="Disordered" evidence="7">
    <location>
        <begin position="81"/>
        <end position="151"/>
    </location>
</feature>
<keyword evidence="3 6" id="KW-0347">Helicase</keyword>
<dbReference type="GO" id="GO:0043138">
    <property type="term" value="F:3'-5' DNA helicase activity"/>
    <property type="evidence" value="ECO:0007669"/>
    <property type="project" value="TreeGrafter"/>
</dbReference>
<reference evidence="9 10" key="1">
    <citation type="submission" date="2019-08" db="EMBL/GenBank/DDBJ databases">
        <title>Plasmid- and chromosome-located mcr-3 in mcr-1-positive Escherichia coli from diseased swine, Taiwan.</title>
        <authorList>
            <person name="Hsu C.-Y."/>
            <person name="Huang W.-C."/>
            <person name="Lauderdale T.-L."/>
        </authorList>
    </citation>
    <scope>NUCLEOTIDE SEQUENCE [LARGE SCALE GENOMIC DNA]</scope>
    <source>
        <strain evidence="9 10">NCYU-26-73</strain>
    </source>
</reference>
<dbReference type="Proteomes" id="UP000321299">
    <property type="component" value="Chromosome"/>
</dbReference>
<dbReference type="InterPro" id="IPR014016">
    <property type="entry name" value="UvrD-like_ATP-bd"/>
</dbReference>
<keyword evidence="1 6" id="KW-0547">Nucleotide-binding</keyword>
<dbReference type="SUPFAM" id="SSF52540">
    <property type="entry name" value="P-loop containing nucleoside triphosphate hydrolases"/>
    <property type="match status" value="1"/>
</dbReference>
<evidence type="ECO:0000256" key="5">
    <source>
        <dbReference type="ARBA" id="ARBA00034923"/>
    </source>
</evidence>
<feature type="domain" description="UvrD-like helicase ATP-binding" evidence="8">
    <location>
        <begin position="8"/>
        <end position="151"/>
    </location>
</feature>
<dbReference type="GO" id="GO:0033202">
    <property type="term" value="C:DNA helicase complex"/>
    <property type="evidence" value="ECO:0007669"/>
    <property type="project" value="TreeGrafter"/>
</dbReference>
<dbReference type="EMBL" id="CP042615">
    <property type="protein sequence ID" value="QED75033.1"/>
    <property type="molecule type" value="Genomic_DNA"/>
</dbReference>
<dbReference type="InterPro" id="IPR027417">
    <property type="entry name" value="P-loop_NTPase"/>
</dbReference>
<gene>
    <name evidence="9" type="ORF">FTV93_17870</name>
</gene>
<evidence type="ECO:0000256" key="4">
    <source>
        <dbReference type="ARBA" id="ARBA00022840"/>
    </source>
</evidence>
<evidence type="ECO:0000256" key="3">
    <source>
        <dbReference type="ARBA" id="ARBA00022806"/>
    </source>
</evidence>
<evidence type="ECO:0000256" key="7">
    <source>
        <dbReference type="SAM" id="MobiDB-lite"/>
    </source>
</evidence>
<dbReference type="PANTHER" id="PTHR11070:SF2">
    <property type="entry name" value="ATP-DEPENDENT DNA HELICASE SRS2"/>
    <property type="match status" value="1"/>
</dbReference>
<evidence type="ECO:0000259" key="8">
    <source>
        <dbReference type="PROSITE" id="PS51198"/>
    </source>
</evidence>
<proteinExistence type="predicted"/>
<accession>A0A5B9ANE4</accession>
<keyword evidence="4 6" id="KW-0067">ATP-binding</keyword>
<dbReference type="GO" id="GO:0005524">
    <property type="term" value="F:ATP binding"/>
    <property type="evidence" value="ECO:0007669"/>
    <property type="project" value="UniProtKB-UniRule"/>
</dbReference>
<name>A0A5B9ANE4_ECOLX</name>
<reference evidence="9 10" key="2">
    <citation type="submission" date="2019-08" db="EMBL/GenBank/DDBJ databases">
        <authorList>
            <person name="Chen F.-J."/>
            <person name="Wu H.-C."/>
            <person name="Liao Y.-C."/>
            <person name="Kuo S.-C."/>
        </authorList>
    </citation>
    <scope>NUCLEOTIDE SEQUENCE [LARGE SCALE GENOMIC DNA]</scope>
    <source>
        <strain evidence="9 10">NCYU-26-73</strain>
    </source>
</reference>
<evidence type="ECO:0000313" key="10">
    <source>
        <dbReference type="Proteomes" id="UP000321299"/>
    </source>
</evidence>
<dbReference type="GO" id="GO:0016787">
    <property type="term" value="F:hydrolase activity"/>
    <property type="evidence" value="ECO:0007669"/>
    <property type="project" value="UniProtKB-UniRule"/>
</dbReference>
<dbReference type="Gene3D" id="3.40.50.300">
    <property type="entry name" value="P-loop containing nucleotide triphosphate hydrolases"/>
    <property type="match status" value="1"/>
</dbReference>
<evidence type="ECO:0000313" key="9">
    <source>
        <dbReference type="EMBL" id="QED75033.1"/>
    </source>
</evidence>
<dbReference type="CDD" id="cd17932">
    <property type="entry name" value="DEXQc_UvrD"/>
    <property type="match status" value="1"/>
</dbReference>
<dbReference type="GO" id="GO:0005829">
    <property type="term" value="C:cytosol"/>
    <property type="evidence" value="ECO:0007669"/>
    <property type="project" value="TreeGrafter"/>
</dbReference>
<feature type="binding site" evidence="6">
    <location>
        <begin position="29"/>
        <end position="36"/>
    </location>
    <ligand>
        <name>ATP</name>
        <dbReference type="ChEBI" id="CHEBI:30616"/>
    </ligand>
</feature>
<evidence type="ECO:0000256" key="2">
    <source>
        <dbReference type="ARBA" id="ARBA00022801"/>
    </source>
</evidence>
<dbReference type="AlphaFoldDB" id="A0A5B9ANE4"/>
<dbReference type="GO" id="GO:0000725">
    <property type="term" value="P:recombinational repair"/>
    <property type="evidence" value="ECO:0007669"/>
    <property type="project" value="TreeGrafter"/>
</dbReference>
<sequence length="151" mass="16119">MDVSYLLDSLNDKQREAVAAPRSNLLVLAGAGSGKTRVLVHRIAWLMSVENCSPYSIMAVTFTNKAAAEMRHRIGQLMGTSQGRHVGRHLPRAGAPSAACAPYGRQSAAGFSDPRQRGPATPAQTPNQGDEPRREAVAAAPGNVVHQQPER</sequence>
<dbReference type="InterPro" id="IPR000212">
    <property type="entry name" value="DNA_helicase_UvrD/REP"/>
</dbReference>
<dbReference type="PROSITE" id="PS51198">
    <property type="entry name" value="UVRD_HELICASE_ATP_BIND"/>
    <property type="match status" value="1"/>
</dbReference>
<dbReference type="GO" id="GO:0003677">
    <property type="term" value="F:DNA binding"/>
    <property type="evidence" value="ECO:0007669"/>
    <property type="project" value="InterPro"/>
</dbReference>
<evidence type="ECO:0000256" key="6">
    <source>
        <dbReference type="PROSITE-ProRule" id="PRU00560"/>
    </source>
</evidence>
<evidence type="ECO:0000256" key="1">
    <source>
        <dbReference type="ARBA" id="ARBA00022741"/>
    </source>
</evidence>
<dbReference type="Pfam" id="PF00580">
    <property type="entry name" value="UvrD-helicase"/>
    <property type="match status" value="1"/>
</dbReference>
<organism evidence="9 10">
    <name type="scientific">Escherichia coli</name>
    <dbReference type="NCBI Taxonomy" id="562"/>
    <lineage>
        <taxon>Bacteria</taxon>
        <taxon>Pseudomonadati</taxon>
        <taxon>Pseudomonadota</taxon>
        <taxon>Gammaproteobacteria</taxon>
        <taxon>Enterobacterales</taxon>
        <taxon>Enterobacteriaceae</taxon>
        <taxon>Escherichia</taxon>
    </lineage>
</organism>
<keyword evidence="2 6" id="KW-0378">Hydrolase</keyword>
<dbReference type="PANTHER" id="PTHR11070">
    <property type="entry name" value="UVRD / RECB / PCRA DNA HELICASE FAMILY MEMBER"/>
    <property type="match status" value="1"/>
</dbReference>